<reference evidence="14 15" key="1">
    <citation type="submission" date="2024-02" db="EMBL/GenBank/DDBJ databases">
        <title>Identification of pathogenicity and growth-promoting function of Pseudomonas putida variant.</title>
        <authorList>
            <person name="Sun J."/>
        </authorList>
    </citation>
    <scope>NUCLEOTIDE SEQUENCE [LARGE SCALE GENOMIC DNA]</scope>
    <source>
        <strain evidence="14 15">A03</strain>
    </source>
</reference>
<evidence type="ECO:0000313" key="14">
    <source>
        <dbReference type="EMBL" id="MEJ5862666.1"/>
    </source>
</evidence>
<evidence type="ECO:0000256" key="2">
    <source>
        <dbReference type="ARBA" id="ARBA00004477"/>
    </source>
</evidence>
<evidence type="ECO:0000256" key="9">
    <source>
        <dbReference type="ARBA" id="ARBA00023136"/>
    </source>
</evidence>
<dbReference type="EC" id="2.5.1.18" evidence="3"/>
<name>A0ABU8QPZ0_9PSED</name>
<comment type="function">
    <text evidence="1">Conjugation of reduced glutathione to a wide number of exogenous and endogenous hydrophobic electrophiles.</text>
</comment>
<evidence type="ECO:0000256" key="5">
    <source>
        <dbReference type="ARBA" id="ARBA00022692"/>
    </source>
</evidence>
<keyword evidence="5 13" id="KW-0812">Transmembrane</keyword>
<evidence type="ECO:0000256" key="6">
    <source>
        <dbReference type="ARBA" id="ARBA00022824"/>
    </source>
</evidence>
<evidence type="ECO:0000256" key="7">
    <source>
        <dbReference type="ARBA" id="ARBA00022989"/>
    </source>
</evidence>
<dbReference type="RefSeq" id="WP_339598524.1">
    <property type="nucleotide sequence ID" value="NZ_JBBHLC010000008.1"/>
</dbReference>
<comment type="subunit">
    <text evidence="10">Homotrimer; The trimer binds only one molecule of glutathione.</text>
</comment>
<feature type="transmembrane region" description="Helical" evidence="13">
    <location>
        <begin position="119"/>
        <end position="140"/>
    </location>
</feature>
<evidence type="ECO:0000256" key="13">
    <source>
        <dbReference type="SAM" id="Phobius"/>
    </source>
</evidence>
<dbReference type="EMBL" id="JBBHLC010000008">
    <property type="protein sequence ID" value="MEJ5862666.1"/>
    <property type="molecule type" value="Genomic_DNA"/>
</dbReference>
<dbReference type="Proteomes" id="UP001380290">
    <property type="component" value="Unassembled WGS sequence"/>
</dbReference>
<proteinExistence type="predicted"/>
<dbReference type="PANTHER" id="PTHR10689">
    <property type="entry name" value="MICROSOMAL GLUTATHIONE S-TRANSFERASE 1"/>
    <property type="match status" value="1"/>
</dbReference>
<evidence type="ECO:0000256" key="10">
    <source>
        <dbReference type="ARBA" id="ARBA00038540"/>
    </source>
</evidence>
<evidence type="ECO:0000256" key="12">
    <source>
        <dbReference type="ARBA" id="ARBA00049385"/>
    </source>
</evidence>
<evidence type="ECO:0000256" key="3">
    <source>
        <dbReference type="ARBA" id="ARBA00012452"/>
    </source>
</evidence>
<sequence>MSLAMAMYAGCVVLLMIKMLAISCYQGYFRMRFRAFVNVEDAAVSGRPALAVERPEVIRGMQAWRNDLENIPLFMALGGLAVALHVPGVATAWLCGVFTVARVLHTVTYLAGLQPWRTLSYAIGVACLIGLGGLVGDEVTTSLHHHGMSRLPL</sequence>
<keyword evidence="4" id="KW-0808">Transferase</keyword>
<dbReference type="InterPro" id="IPR040162">
    <property type="entry name" value="MGST1-like"/>
</dbReference>
<dbReference type="PANTHER" id="PTHR10689:SF6">
    <property type="entry name" value="MICROSOMAL GLUTATHIONE S-TRANSFERASE 1"/>
    <property type="match status" value="1"/>
</dbReference>
<comment type="subcellular location">
    <subcellularLocation>
        <location evidence="2">Endoplasmic reticulum membrane</location>
        <topology evidence="2">Multi-pass membrane protein</topology>
    </subcellularLocation>
</comment>
<evidence type="ECO:0000256" key="1">
    <source>
        <dbReference type="ARBA" id="ARBA00003701"/>
    </source>
</evidence>
<comment type="catalytic activity">
    <reaction evidence="12">
        <text>RX + glutathione = an S-substituted glutathione + a halide anion + H(+)</text>
        <dbReference type="Rhea" id="RHEA:16437"/>
        <dbReference type="ChEBI" id="CHEBI:15378"/>
        <dbReference type="ChEBI" id="CHEBI:16042"/>
        <dbReference type="ChEBI" id="CHEBI:17792"/>
        <dbReference type="ChEBI" id="CHEBI:57925"/>
        <dbReference type="ChEBI" id="CHEBI:90779"/>
        <dbReference type="EC" id="2.5.1.18"/>
    </reaction>
    <physiologicalReaction direction="left-to-right" evidence="12">
        <dbReference type="Rhea" id="RHEA:16438"/>
    </physiologicalReaction>
</comment>
<comment type="caution">
    <text evidence="14">The sequence shown here is derived from an EMBL/GenBank/DDBJ whole genome shotgun (WGS) entry which is preliminary data.</text>
</comment>
<keyword evidence="7 13" id="KW-1133">Transmembrane helix</keyword>
<gene>
    <name evidence="14" type="ORF">V7S98_05445</name>
</gene>
<dbReference type="Pfam" id="PF01124">
    <property type="entry name" value="MAPEG"/>
    <property type="match status" value="1"/>
</dbReference>
<evidence type="ECO:0000313" key="15">
    <source>
        <dbReference type="Proteomes" id="UP001380290"/>
    </source>
</evidence>
<keyword evidence="8" id="KW-0007">Acetylation</keyword>
<dbReference type="SUPFAM" id="SSF161084">
    <property type="entry name" value="MAPEG domain-like"/>
    <property type="match status" value="1"/>
</dbReference>
<keyword evidence="15" id="KW-1185">Reference proteome</keyword>
<keyword evidence="9 13" id="KW-0472">Membrane</keyword>
<feature type="transmembrane region" description="Helical" evidence="13">
    <location>
        <begin position="6"/>
        <end position="25"/>
    </location>
</feature>
<organism evidence="14 15">
    <name type="scientific">Pseudomonas farsensis</name>
    <dbReference type="NCBI Taxonomy" id="2745492"/>
    <lineage>
        <taxon>Bacteria</taxon>
        <taxon>Pseudomonadati</taxon>
        <taxon>Pseudomonadota</taxon>
        <taxon>Gammaproteobacteria</taxon>
        <taxon>Pseudomonadales</taxon>
        <taxon>Pseudomonadaceae</taxon>
        <taxon>Pseudomonas</taxon>
    </lineage>
</organism>
<dbReference type="Gene3D" id="1.20.120.550">
    <property type="entry name" value="Membrane associated eicosanoid/glutathione metabolism-like domain"/>
    <property type="match status" value="1"/>
</dbReference>
<evidence type="ECO:0000256" key="8">
    <source>
        <dbReference type="ARBA" id="ARBA00022990"/>
    </source>
</evidence>
<keyword evidence="6" id="KW-0256">Endoplasmic reticulum</keyword>
<accession>A0ABU8QPZ0</accession>
<protein>
    <recommendedName>
        <fullName evidence="11">Microsomal glutathione S-transferase 1</fullName>
        <ecNumber evidence="3">2.5.1.18</ecNumber>
    </recommendedName>
</protein>
<dbReference type="InterPro" id="IPR001129">
    <property type="entry name" value="Membr-assoc_MAPEG"/>
</dbReference>
<feature type="transmembrane region" description="Helical" evidence="13">
    <location>
        <begin position="71"/>
        <end position="99"/>
    </location>
</feature>
<evidence type="ECO:0000256" key="11">
    <source>
        <dbReference type="ARBA" id="ARBA00039397"/>
    </source>
</evidence>
<dbReference type="InterPro" id="IPR023352">
    <property type="entry name" value="MAPEG-like_dom_sf"/>
</dbReference>
<evidence type="ECO:0000256" key="4">
    <source>
        <dbReference type="ARBA" id="ARBA00022679"/>
    </source>
</evidence>